<dbReference type="GO" id="GO:0006508">
    <property type="term" value="P:proteolysis"/>
    <property type="evidence" value="ECO:0007669"/>
    <property type="project" value="InterPro"/>
</dbReference>
<dbReference type="InterPro" id="IPR029058">
    <property type="entry name" value="AB_hydrolase_fold"/>
</dbReference>
<dbReference type="EMBL" id="CP065383">
    <property type="protein sequence ID" value="QPM68568.1"/>
    <property type="molecule type" value="Genomic_DNA"/>
</dbReference>
<keyword evidence="1" id="KW-0812">Transmembrane</keyword>
<accession>A0A7T1AMD1</accession>
<evidence type="ECO:0000256" key="1">
    <source>
        <dbReference type="SAM" id="Phobius"/>
    </source>
</evidence>
<feature type="transmembrane region" description="Helical" evidence="1">
    <location>
        <begin position="12"/>
        <end position="31"/>
    </location>
</feature>
<evidence type="ECO:0000313" key="3">
    <source>
        <dbReference type="Proteomes" id="UP000594463"/>
    </source>
</evidence>
<organism evidence="2 3">
    <name type="scientific">Atribacter laminatus</name>
    <dbReference type="NCBI Taxonomy" id="2847778"/>
    <lineage>
        <taxon>Bacteria</taxon>
        <taxon>Pseudomonadati</taxon>
        <taxon>Atribacterota</taxon>
        <taxon>Atribacteria</taxon>
        <taxon>Atribacterales</taxon>
        <taxon>Atribacteraceae</taxon>
        <taxon>Atribacter</taxon>
    </lineage>
</organism>
<protein>
    <recommendedName>
        <fullName evidence="4">Peptidase S10</fullName>
    </recommendedName>
</protein>
<sequence>MIFGACFINKKIWLIFLICGFLIVYFGLRAINPSCMALANPENDTKVTYHTLLINNNEEITYSATVGFIPIIDQKNQTEQARIFYIAYNRQGIENLEKRAVTFAFNGGPGAASMMLHLGALGPRVVEKSADGTRLIAPPFRLVDNPNTLIDITDLVFIDPVGTGYSRVTDGTDPTQFWGVNEDIHCVAQFIQLYLNKNGRSTSPVFIAGESYGGVRGAGLAKVLQDIGVYPSGLIFISPVFDLGTIQWSSLDDRALALTIPTYAAAAWYHKKIDPDYQGDLDLVLREVRAWVEDHYLKALWKGSAMNEEERDKIVEKLSQYTGIAEDFIREKNLRVYEDDFASELLNNAGLALGIYDIRVTFPGDYTDEDDPSYFLIGGPFKSCMANYLKDDLQFESNLSYLSGSAEVYEKWNWESGRPASKYEGTVSLGYPDISDQLSKSMHRSDFLKVFIASGIYDLECPYDSVLYSVNHLDLPAERRDNITHRVYMGGHMLYTNPEAHAQLKKDLHEFYKDILGE</sequence>
<dbReference type="RefSeq" id="WP_218111068.1">
    <property type="nucleotide sequence ID" value="NZ_CP065383.1"/>
</dbReference>
<reference evidence="2 3" key="1">
    <citation type="journal article" date="2021" name="Nat. Commun.">
        <title>Isolation of a member of the candidate phylum Atribacteria reveals a unique cell membrane structure.</title>
        <authorList>
            <person name="Taiki K."/>
            <person name="Nobu M.K."/>
            <person name="Kusada H."/>
            <person name="Meng X.-Y."/>
            <person name="Hosoki N."/>
            <person name="Uematsu K."/>
            <person name="Yoshioka H."/>
            <person name="Kamagata Y."/>
            <person name="Tamaki H."/>
        </authorList>
    </citation>
    <scope>NUCLEOTIDE SEQUENCE [LARGE SCALE GENOMIC DNA]</scope>
    <source>
        <strain evidence="2 3">RT761</strain>
    </source>
</reference>
<evidence type="ECO:0000313" key="2">
    <source>
        <dbReference type="EMBL" id="QPM68568.1"/>
    </source>
</evidence>
<dbReference type="PROSITE" id="PS00131">
    <property type="entry name" value="CARBOXYPEPT_SER_SER"/>
    <property type="match status" value="1"/>
</dbReference>
<keyword evidence="1" id="KW-0472">Membrane</keyword>
<name>A0A7T1AMD1_ATRLM</name>
<evidence type="ECO:0008006" key="4">
    <source>
        <dbReference type="Google" id="ProtNLM"/>
    </source>
</evidence>
<dbReference type="SUPFAM" id="SSF53474">
    <property type="entry name" value="alpha/beta-Hydrolases"/>
    <property type="match status" value="1"/>
</dbReference>
<dbReference type="InterPro" id="IPR018202">
    <property type="entry name" value="Ser_caboxypep_ser_AS"/>
</dbReference>
<keyword evidence="3" id="KW-1185">Reference proteome</keyword>
<dbReference type="GO" id="GO:0004185">
    <property type="term" value="F:serine-type carboxypeptidase activity"/>
    <property type="evidence" value="ECO:0007669"/>
    <property type="project" value="InterPro"/>
</dbReference>
<dbReference type="Pfam" id="PF00450">
    <property type="entry name" value="Peptidase_S10"/>
    <property type="match status" value="1"/>
</dbReference>
<gene>
    <name evidence="2" type="ORF">RT761_01789</name>
</gene>
<keyword evidence="1" id="KW-1133">Transmembrane helix</keyword>
<dbReference type="AlphaFoldDB" id="A0A7T1AMD1"/>
<dbReference type="Proteomes" id="UP000594463">
    <property type="component" value="Chromosome"/>
</dbReference>
<dbReference type="InterPro" id="IPR001563">
    <property type="entry name" value="Peptidase_S10"/>
</dbReference>
<proteinExistence type="predicted"/>
<dbReference type="Gene3D" id="3.40.50.1820">
    <property type="entry name" value="alpha/beta hydrolase"/>
    <property type="match status" value="1"/>
</dbReference>
<dbReference type="KEGG" id="alam:RT761_01789"/>